<sequence>MPENICSICNGKFEDKYFDKEQKKCILHCEKNDWHANRETILGNIKICDDVKYNLFTEFFISRYTINNSTSLRIDKIHFPYNPIITLDALSCVIMSDKIKEIFLSECKFYGRQTILINQQESYQLDKMKFFNVFSDYEISFCSCKIKNLNISNCNIAKLEITFCEFNNLNIIGHFSPVDYRTIKNINFVKLEVKDNCWIKELDINELRVHAVRFSNTTFEKLNIKDKIDFDNSKFETRLDFYDIEYLDKLNLEKTLIPINCSFLLFSSNLNKKSIINVKNRETARIIKDSFEKQNNIIEANKYYALEMKEREKELKDDIKKGKNFFEYLVFLFHGLSSNHSQNWLLSLFWIFTFTFGHAVFSCYEFKSDFTFWIFIIAFSLVAFVIAILLNQYIDDKTTHATFIIVLSLIIYSAYGFFMDDFKLYTFSNKINPFSTMTEFSDLTFLTLLYKITIAYLIYQLIISIRQNTRRK</sequence>
<dbReference type="AlphaFoldDB" id="A0A4Q0YFH2"/>
<feature type="transmembrane region" description="Helical" evidence="1">
    <location>
        <begin position="344"/>
        <end position="364"/>
    </location>
</feature>
<evidence type="ECO:0000313" key="3">
    <source>
        <dbReference type="Proteomes" id="UP000290172"/>
    </source>
</evidence>
<keyword evidence="1" id="KW-1133">Transmembrane helix</keyword>
<reference evidence="2 3" key="1">
    <citation type="submission" date="2017-10" db="EMBL/GenBank/DDBJ databases">
        <title>Genomics of the genus Arcobacter.</title>
        <authorList>
            <person name="Perez-Cataluna A."/>
            <person name="Figueras M.J."/>
        </authorList>
    </citation>
    <scope>NUCLEOTIDE SEQUENCE [LARGE SCALE GENOMIC DNA]</scope>
    <source>
        <strain evidence="2 3">CECT 8993</strain>
    </source>
</reference>
<protein>
    <submittedName>
        <fullName evidence="2">Uncharacterized protein</fullName>
    </submittedName>
</protein>
<name>A0A4Q0YFH2_9BACT</name>
<evidence type="ECO:0000313" key="2">
    <source>
        <dbReference type="EMBL" id="RXJ68963.1"/>
    </source>
</evidence>
<organism evidence="2 3">
    <name type="scientific">Halarcobacter ebronensis</name>
    <dbReference type="NCBI Taxonomy" id="1462615"/>
    <lineage>
        <taxon>Bacteria</taxon>
        <taxon>Pseudomonadati</taxon>
        <taxon>Campylobacterota</taxon>
        <taxon>Epsilonproteobacteria</taxon>
        <taxon>Campylobacterales</taxon>
        <taxon>Arcobacteraceae</taxon>
        <taxon>Halarcobacter</taxon>
    </lineage>
</organism>
<feature type="transmembrane region" description="Helical" evidence="1">
    <location>
        <begin position="370"/>
        <end position="389"/>
    </location>
</feature>
<proteinExistence type="predicted"/>
<keyword evidence="1" id="KW-0472">Membrane</keyword>
<feature type="transmembrane region" description="Helical" evidence="1">
    <location>
        <begin position="401"/>
        <end position="418"/>
    </location>
</feature>
<dbReference type="EMBL" id="PDKJ01000004">
    <property type="protein sequence ID" value="RXJ68963.1"/>
    <property type="molecule type" value="Genomic_DNA"/>
</dbReference>
<evidence type="ECO:0000256" key="1">
    <source>
        <dbReference type="SAM" id="Phobius"/>
    </source>
</evidence>
<keyword evidence="1" id="KW-0812">Transmembrane</keyword>
<gene>
    <name evidence="2" type="ORF">CRV08_05900</name>
</gene>
<feature type="transmembrane region" description="Helical" evidence="1">
    <location>
        <begin position="443"/>
        <end position="462"/>
    </location>
</feature>
<dbReference type="RefSeq" id="WP_128980066.1">
    <property type="nucleotide sequence ID" value="NZ_PDKJ01000004.1"/>
</dbReference>
<comment type="caution">
    <text evidence="2">The sequence shown here is derived from an EMBL/GenBank/DDBJ whole genome shotgun (WGS) entry which is preliminary data.</text>
</comment>
<dbReference type="Proteomes" id="UP000290172">
    <property type="component" value="Unassembled WGS sequence"/>
</dbReference>
<accession>A0A4Q0YFH2</accession>